<keyword evidence="2" id="KW-1185">Reference proteome</keyword>
<protein>
    <submittedName>
        <fullName evidence="1">Bacteriocin family protein</fullName>
    </submittedName>
</protein>
<reference evidence="1 2" key="1">
    <citation type="journal article" date="2022" name="Int. J. Syst. Evol. Microbiol.">
        <title>Miniphocaeibacter halophilus sp. nov., an ammonium-tolerant acetate-producing bacterium isolated from a biogas system.</title>
        <authorList>
            <person name="Schnurer A."/>
            <person name="Singh A."/>
            <person name="Bi S."/>
            <person name="Qiao W."/>
            <person name="Westerholm M."/>
        </authorList>
    </citation>
    <scope>NUCLEOTIDE SEQUENCE [LARGE SCALE GENOMIC DNA]</scope>
    <source>
        <strain evidence="1 2">AMB_01</strain>
    </source>
</reference>
<name>A0AC61MQC8_9FIRM</name>
<gene>
    <name evidence="1" type="ORF">JFY71_11460</name>
</gene>
<dbReference type="EMBL" id="CP066744">
    <property type="protein sequence ID" value="QQK07872.1"/>
    <property type="molecule type" value="Genomic_DNA"/>
</dbReference>
<sequence length="264" mass="29758">MSILKRNTAPISEKAWTEIDNRAIDVIKSLISTRRVLKVNGPKGLDYTALPIGRLDHVDDLKAINVVKTGIYKTQNLIESRIEFELDKAELDNVERGSKDVELFNLEKAMEKLLVFEEETIYNGMEKFGIEGIKKSAGHNLSLGENGNEILKAIGDGKYALHNSYAKGPFDLIVPSKVYDKINTIYDGVFLMKLIEDLIGGTIVRTKVLDKALMIPHRDEDLELTIGQDFSIGYVGENEKAVRLFAFETFTFRILDNMKIVLFS</sequence>
<evidence type="ECO:0000313" key="1">
    <source>
        <dbReference type="EMBL" id="QQK07872.1"/>
    </source>
</evidence>
<proteinExistence type="predicted"/>
<organism evidence="1 2">
    <name type="scientific">Miniphocaeibacter halophilus</name>
    <dbReference type="NCBI Taxonomy" id="2931922"/>
    <lineage>
        <taxon>Bacteria</taxon>
        <taxon>Bacillati</taxon>
        <taxon>Bacillota</taxon>
        <taxon>Tissierellia</taxon>
        <taxon>Tissierellales</taxon>
        <taxon>Peptoniphilaceae</taxon>
        <taxon>Miniphocaeibacter</taxon>
    </lineage>
</organism>
<evidence type="ECO:0000313" key="2">
    <source>
        <dbReference type="Proteomes" id="UP000595814"/>
    </source>
</evidence>
<dbReference type="Proteomes" id="UP000595814">
    <property type="component" value="Chromosome"/>
</dbReference>
<accession>A0AC61MQC8</accession>